<dbReference type="Proteomes" id="UP000319908">
    <property type="component" value="Unassembled WGS sequence"/>
</dbReference>
<gene>
    <name evidence="3" type="ORF">Poly21_21130</name>
</gene>
<dbReference type="OrthoDB" id="9786557at2"/>
<dbReference type="AlphaFoldDB" id="A0A5C6C995"/>
<dbReference type="InterPro" id="IPR023393">
    <property type="entry name" value="START-like_dom_sf"/>
</dbReference>
<dbReference type="RefSeq" id="WP_146406640.1">
    <property type="nucleotide sequence ID" value="NZ_SJPU01000001.1"/>
</dbReference>
<reference evidence="3 4" key="1">
    <citation type="journal article" date="2020" name="Antonie Van Leeuwenhoek">
        <title>Rhodopirellula heiligendammensis sp. nov., Rhodopirellula pilleata sp. nov., and Rhodopirellula solitaria sp. nov. isolated from natural or artificial marine surfaces in Northern Germany and California, USA, and emended description of the genus Rhodopirellula.</title>
        <authorList>
            <person name="Kallscheuer N."/>
            <person name="Wiegand S."/>
            <person name="Jogler M."/>
            <person name="Boedeker C."/>
            <person name="Peeters S.H."/>
            <person name="Rast P."/>
            <person name="Heuer A."/>
            <person name="Jetten M.S.M."/>
            <person name="Rohde M."/>
            <person name="Jogler C."/>
        </authorList>
    </citation>
    <scope>NUCLEOTIDE SEQUENCE [LARGE SCALE GENOMIC DNA]</scope>
    <source>
        <strain evidence="3 4">Poly21</strain>
    </source>
</reference>
<name>A0A5C6C995_9BACT</name>
<dbReference type="Gene3D" id="3.30.530.20">
    <property type="match status" value="1"/>
</dbReference>
<dbReference type="InterPro" id="IPR013538">
    <property type="entry name" value="ASHA1/2-like_C"/>
</dbReference>
<evidence type="ECO:0000259" key="2">
    <source>
        <dbReference type="Pfam" id="PF08327"/>
    </source>
</evidence>
<organism evidence="3 4">
    <name type="scientific">Allorhodopirellula heiligendammensis</name>
    <dbReference type="NCBI Taxonomy" id="2714739"/>
    <lineage>
        <taxon>Bacteria</taxon>
        <taxon>Pseudomonadati</taxon>
        <taxon>Planctomycetota</taxon>
        <taxon>Planctomycetia</taxon>
        <taxon>Pirellulales</taxon>
        <taxon>Pirellulaceae</taxon>
        <taxon>Allorhodopirellula</taxon>
    </lineage>
</organism>
<comment type="similarity">
    <text evidence="1">Belongs to the AHA1 family.</text>
</comment>
<evidence type="ECO:0000313" key="3">
    <source>
        <dbReference type="EMBL" id="TWU19934.1"/>
    </source>
</evidence>
<dbReference type="Pfam" id="PF08327">
    <property type="entry name" value="AHSA1"/>
    <property type="match status" value="1"/>
</dbReference>
<feature type="domain" description="Activator of Hsp90 ATPase homologue 1/2-like C-terminal" evidence="2">
    <location>
        <begin position="15"/>
        <end position="145"/>
    </location>
</feature>
<accession>A0A5C6C995</accession>
<dbReference type="CDD" id="cd08895">
    <property type="entry name" value="SRPBCC_CalC_Aha1-like_2"/>
    <property type="match status" value="1"/>
</dbReference>
<comment type="caution">
    <text evidence="3">The sequence shown here is derived from an EMBL/GenBank/DDBJ whole genome shotgun (WGS) entry which is preliminary data.</text>
</comment>
<dbReference type="SUPFAM" id="SSF55961">
    <property type="entry name" value="Bet v1-like"/>
    <property type="match status" value="1"/>
</dbReference>
<protein>
    <recommendedName>
        <fullName evidence="2">Activator of Hsp90 ATPase homologue 1/2-like C-terminal domain-containing protein</fullName>
    </recommendedName>
</protein>
<proteinExistence type="inferred from homology"/>
<sequence>MSDLSNTVRLHRMLRAPAERVYRAFLDPDALCRWLPPYGYVGTIDRIDPYVGGSFHMTFTNFGTGHSHSFESRFLELMPSERIRLADKFDDPGLAADMTKTITLRSMSCGTEIEILHEGLPAAIPVEMCYLGWQESLVQLADLVEAGTPNAA</sequence>
<dbReference type="EMBL" id="SJPU01000001">
    <property type="protein sequence ID" value="TWU19934.1"/>
    <property type="molecule type" value="Genomic_DNA"/>
</dbReference>
<evidence type="ECO:0000256" key="1">
    <source>
        <dbReference type="ARBA" id="ARBA00006817"/>
    </source>
</evidence>
<evidence type="ECO:0000313" key="4">
    <source>
        <dbReference type="Proteomes" id="UP000319908"/>
    </source>
</evidence>
<keyword evidence="4" id="KW-1185">Reference proteome</keyword>